<dbReference type="SMART" id="SM00419">
    <property type="entry name" value="HTH_CRP"/>
    <property type="match status" value="1"/>
</dbReference>
<keyword evidence="7" id="KW-1185">Reference proteome</keyword>
<dbReference type="InterPro" id="IPR014710">
    <property type="entry name" value="RmlC-like_jellyroll"/>
</dbReference>
<dbReference type="PANTHER" id="PTHR24567:SF74">
    <property type="entry name" value="HTH-TYPE TRANSCRIPTIONAL REGULATOR ARCR"/>
    <property type="match status" value="1"/>
</dbReference>
<evidence type="ECO:0000256" key="1">
    <source>
        <dbReference type="ARBA" id="ARBA00023015"/>
    </source>
</evidence>
<dbReference type="PANTHER" id="PTHR24567">
    <property type="entry name" value="CRP FAMILY TRANSCRIPTIONAL REGULATORY PROTEIN"/>
    <property type="match status" value="1"/>
</dbReference>
<organism evidence="6 7">
    <name type="scientific">Geodermatophilus amargosae</name>
    <dbReference type="NCBI Taxonomy" id="1296565"/>
    <lineage>
        <taxon>Bacteria</taxon>
        <taxon>Bacillati</taxon>
        <taxon>Actinomycetota</taxon>
        <taxon>Actinomycetes</taxon>
        <taxon>Geodermatophilales</taxon>
        <taxon>Geodermatophilaceae</taxon>
        <taxon>Geodermatophilus</taxon>
    </lineage>
</organism>
<dbReference type="Gene3D" id="2.60.120.10">
    <property type="entry name" value="Jelly Rolls"/>
    <property type="match status" value="1"/>
</dbReference>
<dbReference type="InterPro" id="IPR036388">
    <property type="entry name" value="WH-like_DNA-bd_sf"/>
</dbReference>
<dbReference type="PROSITE" id="PS51063">
    <property type="entry name" value="HTH_CRP_2"/>
    <property type="match status" value="1"/>
</dbReference>
<dbReference type="InterPro" id="IPR036390">
    <property type="entry name" value="WH_DNA-bd_sf"/>
</dbReference>
<dbReference type="PROSITE" id="PS50042">
    <property type="entry name" value="CNMP_BINDING_3"/>
    <property type="match status" value="1"/>
</dbReference>
<name>A0A1I7BP93_9ACTN</name>
<dbReference type="InterPro" id="IPR000595">
    <property type="entry name" value="cNMP-bd_dom"/>
</dbReference>
<dbReference type="SUPFAM" id="SSF51206">
    <property type="entry name" value="cAMP-binding domain-like"/>
    <property type="match status" value="1"/>
</dbReference>
<reference evidence="7" key="1">
    <citation type="submission" date="2016-10" db="EMBL/GenBank/DDBJ databases">
        <authorList>
            <person name="Varghese N."/>
            <person name="Submissions S."/>
        </authorList>
    </citation>
    <scope>NUCLEOTIDE SEQUENCE [LARGE SCALE GENOMIC DNA]</scope>
    <source>
        <strain evidence="7">DSM 46136</strain>
    </source>
</reference>
<sequence length="244" mass="26199">MDDGTDDGAVGAALAASNLSRLRQPARRRLLAGSRPVRVPAGSVSHREGETAEYLELVVDGLVRVFVTAPDGRGMTVRYARRGALVGLVSLYADGTGMPAGTQAVVDTTVLRLSPEVVRRAAAEDADVADALLHELADRVRSFVHEITDSAFTTVRHRVARHLLDLASQESRTGAGARRVLTVPVSQGELAEAVGSVREVVVRALRDLRESGVVSTHRDHIEILDPVRLSGELGGTWVPDRPRR</sequence>
<dbReference type="GO" id="GO:0005829">
    <property type="term" value="C:cytosol"/>
    <property type="evidence" value="ECO:0007669"/>
    <property type="project" value="TreeGrafter"/>
</dbReference>
<evidence type="ECO:0000313" key="6">
    <source>
        <dbReference type="EMBL" id="SFT88996.1"/>
    </source>
</evidence>
<dbReference type="Pfam" id="PF00027">
    <property type="entry name" value="cNMP_binding"/>
    <property type="match status" value="1"/>
</dbReference>
<dbReference type="GO" id="GO:0003677">
    <property type="term" value="F:DNA binding"/>
    <property type="evidence" value="ECO:0007669"/>
    <property type="project" value="UniProtKB-KW"/>
</dbReference>
<dbReference type="InterPro" id="IPR050397">
    <property type="entry name" value="Env_Response_Regulators"/>
</dbReference>
<dbReference type="EMBL" id="FPBA01000015">
    <property type="protein sequence ID" value="SFT88996.1"/>
    <property type="molecule type" value="Genomic_DNA"/>
</dbReference>
<proteinExistence type="predicted"/>
<protein>
    <submittedName>
        <fullName evidence="6">CRP/FNR family transcriptional regulator, anaerobic regulatory protein</fullName>
    </submittedName>
</protein>
<dbReference type="InterPro" id="IPR012318">
    <property type="entry name" value="HTH_CRP"/>
</dbReference>
<evidence type="ECO:0000256" key="3">
    <source>
        <dbReference type="ARBA" id="ARBA00023163"/>
    </source>
</evidence>
<dbReference type="SUPFAM" id="SSF46785">
    <property type="entry name" value="Winged helix' DNA-binding domain"/>
    <property type="match status" value="1"/>
</dbReference>
<dbReference type="GO" id="GO:0003700">
    <property type="term" value="F:DNA-binding transcription factor activity"/>
    <property type="evidence" value="ECO:0007669"/>
    <property type="project" value="TreeGrafter"/>
</dbReference>
<dbReference type="RefSeq" id="WP_093581624.1">
    <property type="nucleotide sequence ID" value="NZ_FPBA01000015.1"/>
</dbReference>
<keyword evidence="2" id="KW-0238">DNA-binding</keyword>
<keyword evidence="1" id="KW-0805">Transcription regulation</keyword>
<dbReference type="Pfam" id="PF13545">
    <property type="entry name" value="HTH_Crp_2"/>
    <property type="match status" value="1"/>
</dbReference>
<dbReference type="CDD" id="cd00038">
    <property type="entry name" value="CAP_ED"/>
    <property type="match status" value="1"/>
</dbReference>
<accession>A0A1I7BP93</accession>
<dbReference type="SMART" id="SM00100">
    <property type="entry name" value="cNMP"/>
    <property type="match status" value="1"/>
</dbReference>
<evidence type="ECO:0000259" key="4">
    <source>
        <dbReference type="PROSITE" id="PS50042"/>
    </source>
</evidence>
<feature type="domain" description="HTH crp-type" evidence="5">
    <location>
        <begin position="153"/>
        <end position="227"/>
    </location>
</feature>
<evidence type="ECO:0000313" key="7">
    <source>
        <dbReference type="Proteomes" id="UP000199546"/>
    </source>
</evidence>
<dbReference type="Gene3D" id="1.10.10.10">
    <property type="entry name" value="Winged helix-like DNA-binding domain superfamily/Winged helix DNA-binding domain"/>
    <property type="match status" value="1"/>
</dbReference>
<dbReference type="STRING" id="1296565.SAMN05660657_03730"/>
<evidence type="ECO:0000259" key="5">
    <source>
        <dbReference type="PROSITE" id="PS51063"/>
    </source>
</evidence>
<dbReference type="InterPro" id="IPR018490">
    <property type="entry name" value="cNMP-bd_dom_sf"/>
</dbReference>
<gene>
    <name evidence="6" type="ORF">SAMN05660657_03730</name>
</gene>
<dbReference type="Proteomes" id="UP000199546">
    <property type="component" value="Unassembled WGS sequence"/>
</dbReference>
<keyword evidence="3" id="KW-0804">Transcription</keyword>
<evidence type="ECO:0000256" key="2">
    <source>
        <dbReference type="ARBA" id="ARBA00023125"/>
    </source>
</evidence>
<feature type="domain" description="Cyclic nucleotide-binding" evidence="4">
    <location>
        <begin position="18"/>
        <end position="139"/>
    </location>
</feature>
<dbReference type="OrthoDB" id="41390at2"/>
<dbReference type="AlphaFoldDB" id="A0A1I7BP93"/>